<keyword evidence="2" id="KW-1185">Reference proteome</keyword>
<dbReference type="Proteomes" id="UP001165590">
    <property type="component" value="Unassembled WGS sequence"/>
</dbReference>
<comment type="caution">
    <text evidence="1">The sequence shown here is derived from an EMBL/GenBank/DDBJ whole genome shotgun (WGS) entry which is preliminary data.</text>
</comment>
<organism evidence="1 2">
    <name type="scientific">Streptomyces ortus</name>
    <dbReference type="NCBI Taxonomy" id="2867268"/>
    <lineage>
        <taxon>Bacteria</taxon>
        <taxon>Bacillati</taxon>
        <taxon>Actinomycetota</taxon>
        <taxon>Actinomycetes</taxon>
        <taxon>Kitasatosporales</taxon>
        <taxon>Streptomycetaceae</taxon>
        <taxon>Streptomyces</taxon>
    </lineage>
</organism>
<accession>A0ABT3UVY9</accession>
<sequence length="60" mass="6531">MQVSSAEQAAAIVEVVAAVREKDYWRAGVLIERFVREADLADLTALRTALTEEAATAQEP</sequence>
<proteinExistence type="predicted"/>
<gene>
    <name evidence="1" type="ORF">K3769_02825</name>
</gene>
<protein>
    <submittedName>
        <fullName evidence="1">Uncharacterized protein</fullName>
    </submittedName>
</protein>
<name>A0ABT3UVY9_9ACTN</name>
<reference evidence="1" key="1">
    <citation type="journal article" date="2022" name="bioRxiv">
        <title>Discovery and biosynthetic assessment of Streptomyces ortus sp nov. isolated from a deep-sea sponge.</title>
        <authorList>
            <person name="Williams S.E."/>
        </authorList>
    </citation>
    <scope>NUCLEOTIDE SEQUENCE</scope>
    <source>
        <strain evidence="1">A15ISP2-DRY2</strain>
    </source>
</reference>
<evidence type="ECO:0000313" key="1">
    <source>
        <dbReference type="EMBL" id="MCX4231719.1"/>
    </source>
</evidence>
<dbReference type="EMBL" id="JAIFZO010000002">
    <property type="protein sequence ID" value="MCX4231719.1"/>
    <property type="molecule type" value="Genomic_DNA"/>
</dbReference>
<dbReference type="RefSeq" id="WP_267024842.1">
    <property type="nucleotide sequence ID" value="NZ_JAIFZO010000002.1"/>
</dbReference>
<evidence type="ECO:0000313" key="2">
    <source>
        <dbReference type="Proteomes" id="UP001165590"/>
    </source>
</evidence>